<dbReference type="KEGG" id="nev:NTE_00807"/>
<accession>A0A075MP03</accession>
<evidence type="ECO:0000256" key="1">
    <source>
        <dbReference type="SAM" id="Phobius"/>
    </source>
</evidence>
<evidence type="ECO:0000313" key="2">
    <source>
        <dbReference type="EMBL" id="AIF82885.1"/>
    </source>
</evidence>
<keyword evidence="1" id="KW-1133">Transmembrane helix</keyword>
<feature type="transmembrane region" description="Helical" evidence="1">
    <location>
        <begin position="6"/>
        <end position="26"/>
    </location>
</feature>
<keyword evidence="1" id="KW-0472">Membrane</keyword>
<dbReference type="AlphaFoldDB" id="A0A075MP03"/>
<dbReference type="HOGENOM" id="CLU_3075491_0_0_2"/>
<sequence>MLENLAYPIMGFAFTYLALETAWHFAVCRIHDPKLQPCVFKEVKMLVAHNRRS</sequence>
<protein>
    <submittedName>
        <fullName evidence="2">Uncharacterized protein</fullName>
    </submittedName>
</protein>
<keyword evidence="3" id="KW-1185">Reference proteome</keyword>
<proteinExistence type="predicted"/>
<evidence type="ECO:0000313" key="3">
    <source>
        <dbReference type="Proteomes" id="UP000028194"/>
    </source>
</evidence>
<reference evidence="2 3" key="1">
    <citation type="journal article" date="2014" name="PLoS ONE">
        <title>Genome Sequence of Candidatus Nitrososphaera evergladensis from Group I.1b Enriched from Everglades Soil Reveals Novel Genomic Features of the Ammonia-Oxidizing Archaea.</title>
        <authorList>
            <person name="Zhalnina K.V."/>
            <person name="Dias R."/>
            <person name="Leonard M.T."/>
            <person name="Dorr de Quadros P."/>
            <person name="Camargo F.A."/>
            <person name="Drew J.C."/>
            <person name="Farmerie W.G."/>
            <person name="Daroub S.H."/>
            <person name="Triplett E.W."/>
        </authorList>
    </citation>
    <scope>NUCLEOTIDE SEQUENCE [LARGE SCALE GENOMIC DNA]</scope>
    <source>
        <strain evidence="2 3">SR1</strain>
    </source>
</reference>
<name>A0A075MP03_9ARCH</name>
<dbReference type="Proteomes" id="UP000028194">
    <property type="component" value="Chromosome"/>
</dbReference>
<keyword evidence="1" id="KW-0812">Transmembrane</keyword>
<organism evidence="2 3">
    <name type="scientific">Candidatus Nitrososphaera evergladensis SR1</name>
    <dbReference type="NCBI Taxonomy" id="1459636"/>
    <lineage>
        <taxon>Archaea</taxon>
        <taxon>Nitrososphaerota</taxon>
        <taxon>Nitrososphaeria</taxon>
        <taxon>Nitrososphaerales</taxon>
        <taxon>Nitrososphaeraceae</taxon>
        <taxon>Nitrososphaera</taxon>
    </lineage>
</organism>
<gene>
    <name evidence="2" type="ORF">NTE_00807</name>
</gene>
<dbReference type="EMBL" id="CP007174">
    <property type="protein sequence ID" value="AIF82885.1"/>
    <property type="molecule type" value="Genomic_DNA"/>
</dbReference>